<keyword evidence="4" id="KW-1185">Reference proteome</keyword>
<protein>
    <submittedName>
        <fullName evidence="3">OmpW family outer membrane protein</fullName>
    </submittedName>
</protein>
<comment type="similarity">
    <text evidence="1">Belongs to the OmpW/AlkL family.</text>
</comment>
<evidence type="ECO:0000313" key="3">
    <source>
        <dbReference type="EMBL" id="MDT0574940.1"/>
    </source>
</evidence>
<gene>
    <name evidence="3" type="ORF">RM533_01935</name>
</gene>
<dbReference type="Proteomes" id="UP001259803">
    <property type="component" value="Unassembled WGS sequence"/>
</dbReference>
<dbReference type="Gene3D" id="2.40.160.20">
    <property type="match status" value="1"/>
</dbReference>
<sequence>MKLLFAACIPALALAVTVATPANAQAGGQDRARSVQAKLFANAVLPDGKITDVNIDRIGLPVDLQTKVNDNVVPTVAVEYFFTSNISVETICCLTQHDVDGTTVLVEAELVADAKLVPAMLTAKYHLPLGPVTPYAGAGPALFIFIDEKPGAATVPLGVTDLSLSNEVGIALQAGVDIPVNDSGLAVSFDAKRYFIGTTAR</sequence>
<name>A0ABU2ZEC1_9SPHN</name>
<evidence type="ECO:0000256" key="1">
    <source>
        <dbReference type="ARBA" id="ARBA00009330"/>
    </source>
</evidence>
<evidence type="ECO:0000313" key="4">
    <source>
        <dbReference type="Proteomes" id="UP001259803"/>
    </source>
</evidence>
<dbReference type="InterPro" id="IPR005618">
    <property type="entry name" value="OMPW"/>
</dbReference>
<dbReference type="InterPro" id="IPR011250">
    <property type="entry name" value="OMP/PagP_B-barrel"/>
</dbReference>
<dbReference type="PANTHER" id="PTHR36920:SF1">
    <property type="entry name" value="OUTER MEMBRANE PROTEIN W"/>
    <property type="match status" value="1"/>
</dbReference>
<evidence type="ECO:0000256" key="2">
    <source>
        <dbReference type="SAM" id="SignalP"/>
    </source>
</evidence>
<reference evidence="3 4" key="1">
    <citation type="submission" date="2023-09" db="EMBL/GenBank/DDBJ databases">
        <authorList>
            <person name="Rey-Velasco X."/>
        </authorList>
    </citation>
    <scope>NUCLEOTIDE SEQUENCE [LARGE SCALE GENOMIC DNA]</scope>
    <source>
        <strain evidence="3 4">F390</strain>
    </source>
</reference>
<feature type="chain" id="PRO_5046119721" evidence="2">
    <location>
        <begin position="25"/>
        <end position="201"/>
    </location>
</feature>
<dbReference type="RefSeq" id="WP_311339496.1">
    <property type="nucleotide sequence ID" value="NZ_JAVRHS010000001.1"/>
</dbReference>
<feature type="signal peptide" evidence="2">
    <location>
        <begin position="1"/>
        <end position="24"/>
    </location>
</feature>
<dbReference type="PANTHER" id="PTHR36920">
    <property type="match status" value="1"/>
</dbReference>
<proteinExistence type="inferred from homology"/>
<keyword evidence="2" id="KW-0732">Signal</keyword>
<organism evidence="3 4">
    <name type="scientific">Croceicoccus esteveae</name>
    <dbReference type="NCBI Taxonomy" id="3075597"/>
    <lineage>
        <taxon>Bacteria</taxon>
        <taxon>Pseudomonadati</taxon>
        <taxon>Pseudomonadota</taxon>
        <taxon>Alphaproteobacteria</taxon>
        <taxon>Sphingomonadales</taxon>
        <taxon>Erythrobacteraceae</taxon>
        <taxon>Croceicoccus</taxon>
    </lineage>
</organism>
<accession>A0ABU2ZEC1</accession>
<comment type="caution">
    <text evidence="3">The sequence shown here is derived from an EMBL/GenBank/DDBJ whole genome shotgun (WGS) entry which is preliminary data.</text>
</comment>
<dbReference type="Pfam" id="PF03922">
    <property type="entry name" value="OmpW"/>
    <property type="match status" value="1"/>
</dbReference>
<dbReference type="EMBL" id="JAVRHS010000001">
    <property type="protein sequence ID" value="MDT0574940.1"/>
    <property type="molecule type" value="Genomic_DNA"/>
</dbReference>
<dbReference type="SUPFAM" id="SSF56925">
    <property type="entry name" value="OMPA-like"/>
    <property type="match status" value="1"/>
</dbReference>